<reference evidence="6 7" key="1">
    <citation type="submission" date="2019-07" db="EMBL/GenBank/DDBJ databases">
        <title>Tepidimonas taiwanensis I1-1 draft genome.</title>
        <authorList>
            <person name="Da Costa M.S."/>
            <person name="Froufe H.J.C."/>
            <person name="Egas C."/>
            <person name="Albuquerque L."/>
        </authorList>
    </citation>
    <scope>NUCLEOTIDE SEQUENCE [LARGE SCALE GENOMIC DNA]</scope>
    <source>
        <strain evidence="6 7">I1-1</strain>
    </source>
</reference>
<evidence type="ECO:0000256" key="2">
    <source>
        <dbReference type="ARBA" id="ARBA00022490"/>
    </source>
</evidence>
<dbReference type="Gene3D" id="1.20.120.520">
    <property type="entry name" value="nmb1532 protein domain like"/>
    <property type="match status" value="1"/>
</dbReference>
<dbReference type="NCBIfam" id="NF008221">
    <property type="entry name" value="PRK10992.1"/>
    <property type="match status" value="1"/>
</dbReference>
<dbReference type="Pfam" id="PF01814">
    <property type="entry name" value="Hemerythrin"/>
    <property type="match status" value="1"/>
</dbReference>
<keyword evidence="7" id="KW-1185">Reference proteome</keyword>
<dbReference type="RefSeq" id="WP_143898271.1">
    <property type="nucleotide sequence ID" value="NZ_CP083911.1"/>
</dbReference>
<dbReference type="Pfam" id="PF04405">
    <property type="entry name" value="ScdA_N"/>
    <property type="match status" value="1"/>
</dbReference>
<name>A0A554X2L9_9BURK</name>
<comment type="subcellular location">
    <subcellularLocation>
        <location evidence="1">Cytoplasm</location>
    </subcellularLocation>
</comment>
<evidence type="ECO:0000313" key="6">
    <source>
        <dbReference type="EMBL" id="TSE30090.1"/>
    </source>
</evidence>
<dbReference type="PANTHER" id="PTHR36438">
    <property type="entry name" value="IRON-SULFUR CLUSTER REPAIR PROTEIN YTFE"/>
    <property type="match status" value="1"/>
</dbReference>
<protein>
    <submittedName>
        <fullName evidence="6">Iron-sulfur cluster repair protein YtfE</fullName>
    </submittedName>
</protein>
<evidence type="ECO:0000256" key="4">
    <source>
        <dbReference type="ARBA" id="ARBA00023004"/>
    </source>
</evidence>
<keyword evidence="2" id="KW-0963">Cytoplasm</keyword>
<dbReference type="GO" id="GO:0005737">
    <property type="term" value="C:cytoplasm"/>
    <property type="evidence" value="ECO:0007669"/>
    <property type="project" value="UniProtKB-SubCell"/>
</dbReference>
<dbReference type="STRING" id="307486.GCA_000807215_01689"/>
<dbReference type="EMBL" id="VJOM01000026">
    <property type="protein sequence ID" value="TSE30090.1"/>
    <property type="molecule type" value="Genomic_DNA"/>
</dbReference>
<keyword evidence="3" id="KW-0479">Metal-binding</keyword>
<organism evidence="6 7">
    <name type="scientific">Tepidimonas taiwanensis</name>
    <dbReference type="NCBI Taxonomy" id="307486"/>
    <lineage>
        <taxon>Bacteria</taxon>
        <taxon>Pseudomonadati</taxon>
        <taxon>Pseudomonadota</taxon>
        <taxon>Betaproteobacteria</taxon>
        <taxon>Burkholderiales</taxon>
        <taxon>Tepidimonas</taxon>
    </lineage>
</organism>
<dbReference type="NCBIfam" id="TIGR03652">
    <property type="entry name" value="FeS_repair_RIC"/>
    <property type="match status" value="1"/>
</dbReference>
<proteinExistence type="predicted"/>
<evidence type="ECO:0000256" key="3">
    <source>
        <dbReference type="ARBA" id="ARBA00022723"/>
    </source>
</evidence>
<gene>
    <name evidence="6" type="primary">ytfE</name>
    <name evidence="6" type="ORF">Ttaiw_02053</name>
</gene>
<dbReference type="InterPro" id="IPR019903">
    <property type="entry name" value="RIC_family"/>
</dbReference>
<dbReference type="CDD" id="cd12108">
    <property type="entry name" value="Hr-like"/>
    <property type="match status" value="1"/>
</dbReference>
<dbReference type="OrthoDB" id="9797132at2"/>
<evidence type="ECO:0000313" key="7">
    <source>
        <dbReference type="Proteomes" id="UP000317763"/>
    </source>
</evidence>
<accession>A0A554X2L9</accession>
<comment type="caution">
    <text evidence="6">The sequence shown here is derived from an EMBL/GenBank/DDBJ whole genome shotgun (WGS) entry which is preliminary data.</text>
</comment>
<dbReference type="InterPro" id="IPR012312">
    <property type="entry name" value="Hemerythrin-like"/>
</dbReference>
<dbReference type="GO" id="GO:0046872">
    <property type="term" value="F:metal ion binding"/>
    <property type="evidence" value="ECO:0007669"/>
    <property type="project" value="UniProtKB-KW"/>
</dbReference>
<keyword evidence="4" id="KW-0408">Iron</keyword>
<evidence type="ECO:0000259" key="5">
    <source>
        <dbReference type="Pfam" id="PF01814"/>
    </source>
</evidence>
<dbReference type="PANTHER" id="PTHR36438:SF1">
    <property type="entry name" value="IRON-SULFUR CLUSTER REPAIR PROTEIN YTFE"/>
    <property type="match status" value="1"/>
</dbReference>
<dbReference type="Proteomes" id="UP000317763">
    <property type="component" value="Unassembled WGS sequence"/>
</dbReference>
<evidence type="ECO:0000256" key="1">
    <source>
        <dbReference type="ARBA" id="ARBA00004496"/>
    </source>
</evidence>
<dbReference type="AlphaFoldDB" id="A0A554X2L9"/>
<feature type="domain" description="Hemerythrin-like" evidence="5">
    <location>
        <begin position="77"/>
        <end position="215"/>
    </location>
</feature>
<sequence length="219" mass="24559">MSTLDWAALPVGEIAAAHPGATAVFRRFRIDFCCSGQRPLAEACAARGVSLDEVRQALEQLPQAVADVPQEPTELIEHILHRYHDVHRQQLPELIRLARKVEAVHDDHPEAPLGLAQYLEETQDELLAHMAKEEQVLFPLLAAGGAPMARHPIAAMRLEHDDHAVRLDNLRTLAHGLVLPAEACNSWRALYSGLQQFIDDLMQHIHLENNVLFPRFERA</sequence>